<sequence>MLCSLVGAALLSLCLSPLFLKCLAVFRDKINHNKGASLEFTQRIEKKLFEYNASKNVFKRWLFEMVSWLISASCMIAIILIYLQIKDRPISESSMFLIWTNVLGKVSSATLIMPVTEALGQLKWNWFQKSNAMWDFDIFDKACKGPLGAVMLLFRTKGRSLAALGALLILLLLAIDSFFQQVVDLPDIWALQDTASALPKMTRYTANVDTIWREGAMVANTNGDMALVIDKFSYGNGTQPVKFGNGTRPDIPVSCPSSNCTWPVYDTLGVCSECADISSYLTFDCLTQRVDWTSELRGGFNNEGAYPNATMCGYFLNATGENPILMSGYIYDPETAIKGEALLTRILPLTTLFTRELLFGEGSIHFKNHRHTIADVLVVSASNGSAKKVLEDAPPIANECVLYWCVQTLISSYNYGLYHEEVIETTFNATAGTSPWLAIPYKTEFENGTDIFHTEDVNISTNYTEKEDSNSIYGVSNDTAAAIIQAFVDIFPSFTTVANETSLPVLRFKTWSGGPAWTRNLAFNPWLSSNISSHMQRLARAMTNVMRSVSTHQDVEGLAFSKEIFVSVRWEWLAFPLVLLVLSLVFLVSTMRKTSKDTETAIWKTSTMPTLIYSLPKEVQGQLSEPSGWNSTNKTKKLRIRLHPKSGWRVSGQSQLNTSPRLPPPAIQAPRGWI</sequence>
<reference evidence="3 4" key="2">
    <citation type="journal article" date="2013" name="PLoS Genet.">
        <title>Comparative genome structure, secondary metabolite, and effector coding capacity across Cochliobolus pathogens.</title>
        <authorList>
            <person name="Condon B.J."/>
            <person name="Leng Y."/>
            <person name="Wu D."/>
            <person name="Bushley K.E."/>
            <person name="Ohm R.A."/>
            <person name="Otillar R."/>
            <person name="Martin J."/>
            <person name="Schackwitz W."/>
            <person name="Grimwood J."/>
            <person name="MohdZainudin N."/>
            <person name="Xue C."/>
            <person name="Wang R."/>
            <person name="Manning V.A."/>
            <person name="Dhillon B."/>
            <person name="Tu Z.J."/>
            <person name="Steffenson B.J."/>
            <person name="Salamov A."/>
            <person name="Sun H."/>
            <person name="Lowry S."/>
            <person name="LaButti K."/>
            <person name="Han J."/>
            <person name="Copeland A."/>
            <person name="Lindquist E."/>
            <person name="Barry K."/>
            <person name="Schmutz J."/>
            <person name="Baker S.E."/>
            <person name="Ciuffetti L.M."/>
            <person name="Grigoriev I.V."/>
            <person name="Zhong S."/>
            <person name="Turgeon B.G."/>
        </authorList>
    </citation>
    <scope>NUCLEOTIDE SEQUENCE [LARGE SCALE GENOMIC DNA]</scope>
    <source>
        <strain evidence="4">28A</strain>
    </source>
</reference>
<gene>
    <name evidence="3" type="ORF">SETTUDRAFT_152832</name>
</gene>
<protein>
    <recommendedName>
        <fullName evidence="5">DUF3176 domain containing protein</fullName>
    </recommendedName>
</protein>
<reference evidence="3 4" key="1">
    <citation type="journal article" date="2012" name="PLoS Pathog.">
        <title>Diverse lifestyles and strategies of plant pathogenesis encoded in the genomes of eighteen Dothideomycetes fungi.</title>
        <authorList>
            <person name="Ohm R.A."/>
            <person name="Feau N."/>
            <person name="Henrissat B."/>
            <person name="Schoch C.L."/>
            <person name="Horwitz B.A."/>
            <person name="Barry K.W."/>
            <person name="Condon B.J."/>
            <person name="Copeland A.C."/>
            <person name="Dhillon B."/>
            <person name="Glaser F."/>
            <person name="Hesse C.N."/>
            <person name="Kosti I."/>
            <person name="LaButti K."/>
            <person name="Lindquist E.A."/>
            <person name="Lucas S."/>
            <person name="Salamov A.A."/>
            <person name="Bradshaw R.E."/>
            <person name="Ciuffetti L."/>
            <person name="Hamelin R.C."/>
            <person name="Kema G.H.J."/>
            <person name="Lawrence C."/>
            <person name="Scott J.A."/>
            <person name="Spatafora J.W."/>
            <person name="Turgeon B.G."/>
            <person name="de Wit P.J.G.M."/>
            <person name="Zhong S."/>
            <person name="Goodwin S.B."/>
            <person name="Grigoriev I.V."/>
        </authorList>
    </citation>
    <scope>NUCLEOTIDE SEQUENCE [LARGE SCALE GENOMIC DNA]</scope>
    <source>
        <strain evidence="4">28A</strain>
    </source>
</reference>
<feature type="transmembrane region" description="Helical" evidence="1">
    <location>
        <begin position="570"/>
        <end position="588"/>
    </location>
</feature>
<keyword evidence="2" id="KW-0732">Signal</keyword>
<proteinExistence type="predicted"/>
<keyword evidence="1" id="KW-0812">Transmembrane</keyword>
<feature type="transmembrane region" description="Helical" evidence="1">
    <location>
        <begin position="65"/>
        <end position="85"/>
    </location>
</feature>
<dbReference type="eggNOG" id="ENOG502RZ8N">
    <property type="taxonomic scope" value="Eukaryota"/>
</dbReference>
<dbReference type="GeneID" id="19397232"/>
<evidence type="ECO:0000313" key="3">
    <source>
        <dbReference type="EMBL" id="EOA91789.1"/>
    </source>
</evidence>
<dbReference type="OrthoDB" id="5376804at2759"/>
<keyword evidence="1" id="KW-0472">Membrane</keyword>
<evidence type="ECO:0000256" key="2">
    <source>
        <dbReference type="SAM" id="SignalP"/>
    </source>
</evidence>
<dbReference type="AlphaFoldDB" id="R0KS30"/>
<dbReference type="PANTHER" id="PTHR35394:SF5">
    <property type="entry name" value="DUF3176 DOMAIN-CONTAINING PROTEIN"/>
    <property type="match status" value="1"/>
</dbReference>
<feature type="transmembrane region" description="Helical" evidence="1">
    <location>
        <begin position="161"/>
        <end position="179"/>
    </location>
</feature>
<organism evidence="3 4">
    <name type="scientific">Exserohilum turcicum (strain 28A)</name>
    <name type="common">Northern leaf blight fungus</name>
    <name type="synonym">Setosphaeria turcica</name>
    <dbReference type="NCBI Taxonomy" id="671987"/>
    <lineage>
        <taxon>Eukaryota</taxon>
        <taxon>Fungi</taxon>
        <taxon>Dikarya</taxon>
        <taxon>Ascomycota</taxon>
        <taxon>Pezizomycotina</taxon>
        <taxon>Dothideomycetes</taxon>
        <taxon>Pleosporomycetidae</taxon>
        <taxon>Pleosporales</taxon>
        <taxon>Pleosporineae</taxon>
        <taxon>Pleosporaceae</taxon>
        <taxon>Exserohilum</taxon>
    </lineage>
</organism>
<dbReference type="HOGENOM" id="CLU_015092_0_0_1"/>
<feature type="signal peptide" evidence="2">
    <location>
        <begin position="1"/>
        <end position="24"/>
    </location>
</feature>
<keyword evidence="1" id="KW-1133">Transmembrane helix</keyword>
<keyword evidence="4" id="KW-1185">Reference proteome</keyword>
<evidence type="ECO:0000256" key="1">
    <source>
        <dbReference type="SAM" id="Phobius"/>
    </source>
</evidence>
<feature type="chain" id="PRO_5004343447" description="DUF3176 domain containing protein" evidence="2">
    <location>
        <begin position="25"/>
        <end position="674"/>
    </location>
</feature>
<dbReference type="Pfam" id="PF11374">
    <property type="entry name" value="DUF3176"/>
    <property type="match status" value="1"/>
</dbReference>
<evidence type="ECO:0008006" key="5">
    <source>
        <dbReference type="Google" id="ProtNLM"/>
    </source>
</evidence>
<dbReference type="InterPro" id="IPR021514">
    <property type="entry name" value="DUF3176"/>
</dbReference>
<dbReference type="EMBL" id="KB908481">
    <property type="protein sequence ID" value="EOA91789.1"/>
    <property type="molecule type" value="Genomic_DNA"/>
</dbReference>
<evidence type="ECO:0000313" key="4">
    <source>
        <dbReference type="Proteomes" id="UP000016935"/>
    </source>
</evidence>
<accession>R0KS30</accession>
<dbReference type="PANTHER" id="PTHR35394">
    <property type="entry name" value="DUF3176 DOMAIN-CONTAINING PROTEIN"/>
    <property type="match status" value="1"/>
</dbReference>
<dbReference type="RefSeq" id="XP_008020855.1">
    <property type="nucleotide sequence ID" value="XM_008022664.1"/>
</dbReference>
<dbReference type="Proteomes" id="UP000016935">
    <property type="component" value="Unassembled WGS sequence"/>
</dbReference>
<name>R0KS30_EXST2</name>